<dbReference type="Proteomes" id="UP000613580">
    <property type="component" value="Unassembled WGS sequence"/>
</dbReference>
<evidence type="ECO:0000256" key="1">
    <source>
        <dbReference type="ARBA" id="ARBA00004167"/>
    </source>
</evidence>
<dbReference type="GO" id="GO:0071944">
    <property type="term" value="C:cell periphery"/>
    <property type="evidence" value="ECO:0007669"/>
    <property type="project" value="UniProtKB-ARBA"/>
</dbReference>
<gene>
    <name evidence="8" type="ORF">HMN09_00398900</name>
</gene>
<dbReference type="PANTHER" id="PTHR15549">
    <property type="entry name" value="PAIRED IMMUNOGLOBULIN-LIKE TYPE 2 RECEPTOR"/>
    <property type="match status" value="1"/>
</dbReference>
<evidence type="ECO:0000313" key="8">
    <source>
        <dbReference type="EMBL" id="KAF7316662.1"/>
    </source>
</evidence>
<evidence type="ECO:0000256" key="3">
    <source>
        <dbReference type="ARBA" id="ARBA00022989"/>
    </source>
</evidence>
<feature type="transmembrane region" description="Helical" evidence="6">
    <location>
        <begin position="130"/>
        <end position="150"/>
    </location>
</feature>
<keyword evidence="4 6" id="KW-0472">Membrane</keyword>
<dbReference type="InterPro" id="IPR051694">
    <property type="entry name" value="Immunoregulatory_rcpt-like"/>
</dbReference>
<dbReference type="EMBL" id="JACAZE010000005">
    <property type="protein sequence ID" value="KAF7316662.1"/>
    <property type="molecule type" value="Genomic_DNA"/>
</dbReference>
<accession>A0A8H6TH77</accession>
<proteinExistence type="predicted"/>
<dbReference type="GO" id="GO:0016020">
    <property type="term" value="C:membrane"/>
    <property type="evidence" value="ECO:0007669"/>
    <property type="project" value="UniProtKB-SubCell"/>
</dbReference>
<sequence length="345" mass="34465">MRPVHLLLLLAAALGGYAQSNSTSDAGVSGTGVSGSSLPTSSQPPTSSDPPTTSSAPPTTTSAPPTTSDPPLTQPPVSPPPTSGGGTVTVTTTSTSSATQSGNATNTAGADQATTTNANTGSTGLSTGGIAGLAAAGGVAVLCLIGFFVWKLTRSRGGDFDDNEAIKWPELNAHGDPSGGTSNALPVSNTGRAGFDPGNDLSRVPSAANTFSNSTTDFHSDDPYAVPPLPHMNPGQPYRDDPNAMNTAGYYDPYNGPVPQTFNEAHGAPPPEWGGNEAIPMNQLPGRASPGPQMAYAGAGRTPSPGPQMAYAGAGRTPSPGPQQAYGQAYGRASPAPQQAYGGGY</sequence>
<keyword evidence="3 6" id="KW-1133">Transmembrane helix</keyword>
<name>A0A8H6TH77_MYCCL</name>
<comment type="caution">
    <text evidence="8">The sequence shown here is derived from an EMBL/GenBank/DDBJ whole genome shotgun (WGS) entry which is preliminary data.</text>
</comment>
<feature type="signal peptide" evidence="7">
    <location>
        <begin position="1"/>
        <end position="18"/>
    </location>
</feature>
<dbReference type="PANTHER" id="PTHR15549:SF30">
    <property type="entry name" value="MID2 DOMAIN-CONTAINING PROTEIN"/>
    <property type="match status" value="1"/>
</dbReference>
<feature type="compositionally biased region" description="Polar residues" evidence="5">
    <location>
        <begin position="207"/>
        <end position="217"/>
    </location>
</feature>
<keyword evidence="9" id="KW-1185">Reference proteome</keyword>
<comment type="subcellular location">
    <subcellularLocation>
        <location evidence="1">Membrane</location>
        <topology evidence="1">Single-pass membrane protein</topology>
    </subcellularLocation>
</comment>
<organism evidence="8 9">
    <name type="scientific">Mycena chlorophos</name>
    <name type="common">Agaric fungus</name>
    <name type="synonym">Agaricus chlorophos</name>
    <dbReference type="NCBI Taxonomy" id="658473"/>
    <lineage>
        <taxon>Eukaryota</taxon>
        <taxon>Fungi</taxon>
        <taxon>Dikarya</taxon>
        <taxon>Basidiomycota</taxon>
        <taxon>Agaricomycotina</taxon>
        <taxon>Agaricomycetes</taxon>
        <taxon>Agaricomycetidae</taxon>
        <taxon>Agaricales</taxon>
        <taxon>Marasmiineae</taxon>
        <taxon>Mycenaceae</taxon>
        <taxon>Mycena</taxon>
    </lineage>
</organism>
<feature type="chain" id="PRO_5034938101" evidence="7">
    <location>
        <begin position="19"/>
        <end position="345"/>
    </location>
</feature>
<dbReference type="AlphaFoldDB" id="A0A8H6TH77"/>
<feature type="compositionally biased region" description="Low complexity" evidence="5">
    <location>
        <begin position="88"/>
        <end position="115"/>
    </location>
</feature>
<feature type="region of interest" description="Disordered" evidence="5">
    <location>
        <begin position="20"/>
        <end position="115"/>
    </location>
</feature>
<evidence type="ECO:0000256" key="4">
    <source>
        <dbReference type="ARBA" id="ARBA00023136"/>
    </source>
</evidence>
<evidence type="ECO:0000256" key="5">
    <source>
        <dbReference type="SAM" id="MobiDB-lite"/>
    </source>
</evidence>
<keyword evidence="2 6" id="KW-0812">Transmembrane</keyword>
<feature type="compositionally biased region" description="Low complexity" evidence="5">
    <location>
        <begin position="34"/>
        <end position="71"/>
    </location>
</feature>
<reference evidence="8" key="1">
    <citation type="submission" date="2020-05" db="EMBL/GenBank/DDBJ databases">
        <title>Mycena genomes resolve the evolution of fungal bioluminescence.</title>
        <authorList>
            <person name="Tsai I.J."/>
        </authorList>
    </citation>
    <scope>NUCLEOTIDE SEQUENCE</scope>
    <source>
        <strain evidence="8">110903Hualien_Pintung</strain>
    </source>
</reference>
<protein>
    <submittedName>
        <fullName evidence="8">Uncharacterized protein</fullName>
    </submittedName>
</protein>
<evidence type="ECO:0000313" key="9">
    <source>
        <dbReference type="Proteomes" id="UP000613580"/>
    </source>
</evidence>
<evidence type="ECO:0000256" key="2">
    <source>
        <dbReference type="ARBA" id="ARBA00022692"/>
    </source>
</evidence>
<feature type="region of interest" description="Disordered" evidence="5">
    <location>
        <begin position="292"/>
        <end position="345"/>
    </location>
</feature>
<keyword evidence="7" id="KW-0732">Signal</keyword>
<evidence type="ECO:0000256" key="7">
    <source>
        <dbReference type="SAM" id="SignalP"/>
    </source>
</evidence>
<feature type="compositionally biased region" description="Polar residues" evidence="5">
    <location>
        <begin position="179"/>
        <end position="191"/>
    </location>
</feature>
<feature type="region of interest" description="Disordered" evidence="5">
    <location>
        <begin position="171"/>
        <end position="252"/>
    </location>
</feature>
<dbReference type="OrthoDB" id="2576541at2759"/>
<evidence type="ECO:0000256" key="6">
    <source>
        <dbReference type="SAM" id="Phobius"/>
    </source>
</evidence>
<feature type="compositionally biased region" description="Pro residues" evidence="5">
    <location>
        <begin position="72"/>
        <end position="82"/>
    </location>
</feature>